<feature type="domain" description="Hydroxymethylglutaryl-coenzyme A synthase N-terminal" evidence="6">
    <location>
        <begin position="4"/>
        <end position="177"/>
    </location>
</feature>
<keyword evidence="5" id="KW-0752">Steroid biosynthesis</keyword>
<dbReference type="Pfam" id="PF01154">
    <property type="entry name" value="HMG_CoA_synt_N"/>
    <property type="match status" value="1"/>
</dbReference>
<dbReference type="InterPro" id="IPR000590">
    <property type="entry name" value="HMG_CoA_synt_AS"/>
</dbReference>
<dbReference type="FunFam" id="3.40.47.10:FF:000008">
    <property type="entry name" value="3-hydroxy-3-methylglutaryl coenzyme A synthase"/>
    <property type="match status" value="1"/>
</dbReference>
<keyword evidence="2 5" id="KW-0808">Transferase</keyword>
<comment type="similarity">
    <text evidence="1 5">Belongs to the thiolase-like superfamily. HMG-CoA synthase family.</text>
</comment>
<dbReference type="PANTHER" id="PTHR43323:SF2">
    <property type="entry name" value="HYDROXYMETHYLGLUTARYL-COA SYNTHASE"/>
    <property type="match status" value="1"/>
</dbReference>
<dbReference type="Proteomes" id="UP000825935">
    <property type="component" value="Chromosome 8"/>
</dbReference>
<evidence type="ECO:0000256" key="4">
    <source>
        <dbReference type="PIRSR" id="PIRSR610122-2"/>
    </source>
</evidence>
<evidence type="ECO:0000259" key="6">
    <source>
        <dbReference type="Pfam" id="PF01154"/>
    </source>
</evidence>
<dbReference type="PROSITE" id="PS01226">
    <property type="entry name" value="HMG_COA_SYNTHASE"/>
    <property type="match status" value="1"/>
</dbReference>
<dbReference type="EC" id="2.3.3.10" evidence="5"/>
<protein>
    <recommendedName>
        <fullName evidence="5">Hydroxymethylglutaryl-CoA synthase</fullName>
        <shortName evidence="5">HMG-CoA synthase</shortName>
        <ecNumber evidence="5">2.3.3.10</ecNumber>
    </recommendedName>
    <alternativeName>
        <fullName evidence="5">3-hydroxy-3-methylglutaryl coenzyme A synthase</fullName>
    </alternativeName>
</protein>
<keyword evidence="5" id="KW-0756">Sterol biosynthesis</keyword>
<evidence type="ECO:0000256" key="5">
    <source>
        <dbReference type="RuleBase" id="RU364071"/>
    </source>
</evidence>
<gene>
    <name evidence="8" type="ORF">KP509_08G043700</name>
</gene>
<evidence type="ECO:0000256" key="2">
    <source>
        <dbReference type="ARBA" id="ARBA00022679"/>
    </source>
</evidence>
<evidence type="ECO:0000256" key="3">
    <source>
        <dbReference type="PIRSR" id="PIRSR610122-1"/>
    </source>
</evidence>
<feature type="binding site" evidence="4">
    <location>
        <position position="255"/>
    </location>
    <ligand>
        <name>CoA</name>
        <dbReference type="ChEBI" id="CHEBI:57287"/>
    </ligand>
</feature>
<dbReference type="SUPFAM" id="SSF53901">
    <property type="entry name" value="Thiolase-like"/>
    <property type="match status" value="2"/>
</dbReference>
<comment type="function">
    <text evidence="5">Catalyzes the condensation of acetyl-CoA with acetoacetyl-CoA to form HMG-CoA.</text>
</comment>
<evidence type="ECO:0000313" key="8">
    <source>
        <dbReference type="EMBL" id="KAH7431344.1"/>
    </source>
</evidence>
<dbReference type="GO" id="GO:0010142">
    <property type="term" value="P:farnesyl diphosphate biosynthetic process, mevalonate pathway"/>
    <property type="evidence" value="ECO:0007669"/>
    <property type="project" value="InterPro"/>
</dbReference>
<dbReference type="OMA" id="DDAYNWI"/>
<dbReference type="Gene3D" id="3.40.47.10">
    <property type="match status" value="1"/>
</dbReference>
<feature type="domain" description="Hydroxymethylglutaryl-coenzyme A synthase C-terminal" evidence="7">
    <location>
        <begin position="178"/>
        <end position="452"/>
    </location>
</feature>
<dbReference type="CDD" id="cd00827">
    <property type="entry name" value="init_cond_enzymes"/>
    <property type="match status" value="1"/>
</dbReference>
<keyword evidence="5" id="KW-0753">Steroid metabolism</keyword>
<dbReference type="InterPro" id="IPR013528">
    <property type="entry name" value="HMG_CoA_synth_N"/>
</dbReference>
<keyword evidence="5" id="KW-0444">Lipid biosynthesis</keyword>
<evidence type="ECO:0000256" key="1">
    <source>
        <dbReference type="ARBA" id="ARBA00007061"/>
    </source>
</evidence>
<keyword evidence="5" id="KW-0443">Lipid metabolism</keyword>
<keyword evidence="5" id="KW-1207">Sterol metabolism</keyword>
<dbReference type="PANTHER" id="PTHR43323">
    <property type="entry name" value="3-HYDROXY-3-METHYLGLUTARYL COENZYME A SYNTHASE"/>
    <property type="match status" value="1"/>
</dbReference>
<dbReference type="InterPro" id="IPR016039">
    <property type="entry name" value="Thiolase-like"/>
</dbReference>
<dbReference type="InterPro" id="IPR013746">
    <property type="entry name" value="HMG_CoA_synt_C_dom"/>
</dbReference>
<dbReference type="EMBL" id="CM035413">
    <property type="protein sequence ID" value="KAH7431344.1"/>
    <property type="molecule type" value="Genomic_DNA"/>
</dbReference>
<feature type="active site" description="Proton donor/acceptor" evidence="3">
    <location>
        <position position="250"/>
    </location>
</feature>
<name>A0A8T2UDI1_CERRI</name>
<reference evidence="8" key="1">
    <citation type="submission" date="2021-08" db="EMBL/GenBank/DDBJ databases">
        <title>WGS assembly of Ceratopteris richardii.</title>
        <authorList>
            <person name="Marchant D.B."/>
            <person name="Chen G."/>
            <person name="Jenkins J."/>
            <person name="Shu S."/>
            <person name="Leebens-Mack J."/>
            <person name="Grimwood J."/>
            <person name="Schmutz J."/>
            <person name="Soltis P."/>
            <person name="Soltis D."/>
            <person name="Chen Z.-H."/>
        </authorList>
    </citation>
    <scope>NUCLEOTIDE SEQUENCE</scope>
    <source>
        <strain evidence="8">Whitten #5841</strain>
        <tissue evidence="8">Leaf</tissue>
    </source>
</reference>
<dbReference type="AlphaFoldDB" id="A0A8T2UDI1"/>
<organism evidence="8 9">
    <name type="scientific">Ceratopteris richardii</name>
    <name type="common">Triangle waterfern</name>
    <dbReference type="NCBI Taxonomy" id="49495"/>
    <lineage>
        <taxon>Eukaryota</taxon>
        <taxon>Viridiplantae</taxon>
        <taxon>Streptophyta</taxon>
        <taxon>Embryophyta</taxon>
        <taxon>Tracheophyta</taxon>
        <taxon>Polypodiopsida</taxon>
        <taxon>Polypodiidae</taxon>
        <taxon>Polypodiales</taxon>
        <taxon>Pteridineae</taxon>
        <taxon>Pteridaceae</taxon>
        <taxon>Parkerioideae</taxon>
        <taxon>Ceratopteris</taxon>
    </lineage>
</organism>
<feature type="active site" description="Acyl-thioester intermediate" evidence="3">
    <location>
        <position position="120"/>
    </location>
</feature>
<comment type="caution">
    <text evidence="8">The sequence shown here is derived from an EMBL/GenBank/DDBJ whole genome shotgun (WGS) entry which is preliminary data.</text>
</comment>
<dbReference type="GO" id="GO:0006084">
    <property type="term" value="P:acetyl-CoA metabolic process"/>
    <property type="evidence" value="ECO:0007669"/>
    <property type="project" value="InterPro"/>
</dbReference>
<sequence length="463" mass="50867">MASRPKNVGILAMDVYFPATSVVQDALEEFDGASKGKYTIGLGQDRLAFCTDLEDVISMSLTVVQSLLHKYDIKPSQIGRLEVGSETVVDKSKSIKSWIMQLFEKSGNTDVEGVDSTNACYGGTAALFNCLNWVESSAWDGRFGLVVAADSAVYAEGPARPTGGAGAVAMLIGPNAPVAMERKFTGTHMAHVYDFYKPKLASEYPVVDGKLSQTCYLKALDLCYGRLCEKFEKAEGKQFSLAEVDSVVCHSPYNKLVQKSFARLVYNDFLRNASYLKGSGSASLEPYRCMPLEDSYTNRDLEKVSQQVAKPFYVEKVEPATLIPKQVGNMYCASLYGGLASLLHQKASDLHGKRALMFSYGSGLASTLFSVQFHEGEGNFTLSNIHSVLDVARKIESFITVSPEEFDKTMKIMEIRYGANDFKPVAKLNNLRPGTFFLTGVDTLYRRTYDIKSAETIANGVCH</sequence>
<proteinExistence type="inferred from homology"/>
<dbReference type="Pfam" id="PF08540">
    <property type="entry name" value="HMG_CoA_synt_C"/>
    <property type="match status" value="1"/>
</dbReference>
<dbReference type="GO" id="GO:0004421">
    <property type="term" value="F:hydroxymethylglutaryl-CoA synthase activity"/>
    <property type="evidence" value="ECO:0007669"/>
    <property type="project" value="UniProtKB-EC"/>
</dbReference>
<comment type="pathway">
    <text evidence="5">Metabolic intermediate biosynthesis; (R)-mevalonate biosynthesis; (R)-mevalonate from acetyl-CoA: step 2/3.</text>
</comment>
<dbReference type="InterPro" id="IPR010122">
    <property type="entry name" value="HMG_CoA_synthase_euk"/>
</dbReference>
<dbReference type="GO" id="GO:0016126">
    <property type="term" value="P:sterol biosynthetic process"/>
    <property type="evidence" value="ECO:0007669"/>
    <property type="project" value="UniProtKB-KW"/>
</dbReference>
<comment type="catalytic activity">
    <reaction evidence="5">
        <text>acetoacetyl-CoA + acetyl-CoA + H2O = (3S)-3-hydroxy-3-methylglutaryl-CoA + CoA + H(+)</text>
        <dbReference type="Rhea" id="RHEA:10188"/>
        <dbReference type="ChEBI" id="CHEBI:15377"/>
        <dbReference type="ChEBI" id="CHEBI:15378"/>
        <dbReference type="ChEBI" id="CHEBI:43074"/>
        <dbReference type="ChEBI" id="CHEBI:57286"/>
        <dbReference type="ChEBI" id="CHEBI:57287"/>
        <dbReference type="ChEBI" id="CHEBI:57288"/>
        <dbReference type="EC" id="2.3.3.10"/>
    </reaction>
</comment>
<accession>A0A8T2UDI1</accession>
<dbReference type="OrthoDB" id="1269963at2759"/>
<feature type="binding site" evidence="4">
    <location>
        <position position="212"/>
    </location>
    <ligand>
        <name>CoA</name>
        <dbReference type="ChEBI" id="CHEBI:57287"/>
    </ligand>
</feature>
<keyword evidence="9" id="KW-1185">Reference proteome</keyword>
<evidence type="ECO:0000259" key="7">
    <source>
        <dbReference type="Pfam" id="PF08540"/>
    </source>
</evidence>
<feature type="active site" description="Proton donor/acceptor" evidence="3">
    <location>
        <position position="86"/>
    </location>
</feature>
<feature type="binding site" evidence="4">
    <location>
        <position position="259"/>
    </location>
    <ligand>
        <name>CoA</name>
        <dbReference type="ChEBI" id="CHEBI:57287"/>
    </ligand>
</feature>
<dbReference type="NCBIfam" id="TIGR01833">
    <property type="entry name" value="HMG-CoA-S_euk"/>
    <property type="match status" value="1"/>
</dbReference>
<evidence type="ECO:0000313" key="9">
    <source>
        <dbReference type="Proteomes" id="UP000825935"/>
    </source>
</evidence>